<dbReference type="GO" id="GO:0016788">
    <property type="term" value="F:hydrolase activity, acting on ester bonds"/>
    <property type="evidence" value="ECO:0007669"/>
    <property type="project" value="UniProtKB-ARBA"/>
</dbReference>
<dbReference type="PANTHER" id="PTHR11852:SF0">
    <property type="entry name" value="PLATELET-ACTIVATING FACTOR ACETYLHYDROLASE IB SUBUNIT BETA HOMOLOG"/>
    <property type="match status" value="1"/>
</dbReference>
<evidence type="ECO:0000313" key="4">
    <source>
        <dbReference type="Proteomes" id="UP000245461"/>
    </source>
</evidence>
<dbReference type="Proteomes" id="UP000245461">
    <property type="component" value="Unassembled WGS sequence"/>
</dbReference>
<protein>
    <recommendedName>
        <fullName evidence="2">SGNH hydrolase-type esterase domain-containing protein</fullName>
    </recommendedName>
</protein>
<dbReference type="EMBL" id="QGLE01000001">
    <property type="protein sequence ID" value="PWR25689.1"/>
    <property type="molecule type" value="Genomic_DNA"/>
</dbReference>
<reference evidence="3 4" key="1">
    <citation type="submission" date="2018-05" db="EMBL/GenBank/DDBJ databases">
        <title>Zavarzinia sp. HR-AS.</title>
        <authorList>
            <person name="Lee Y."/>
            <person name="Jeon C.O."/>
        </authorList>
    </citation>
    <scope>NUCLEOTIDE SEQUENCE [LARGE SCALE GENOMIC DNA]</scope>
    <source>
        <strain evidence="3 4">HR-AS</strain>
    </source>
</reference>
<dbReference type="InterPro" id="IPR013830">
    <property type="entry name" value="SGNH_hydro"/>
</dbReference>
<evidence type="ECO:0000259" key="2">
    <source>
        <dbReference type="Pfam" id="PF13472"/>
    </source>
</evidence>
<dbReference type="Gene3D" id="3.40.50.1110">
    <property type="entry name" value="SGNH hydrolase"/>
    <property type="match status" value="1"/>
</dbReference>
<evidence type="ECO:0000256" key="1">
    <source>
        <dbReference type="ARBA" id="ARBA00038184"/>
    </source>
</evidence>
<feature type="domain" description="SGNH hydrolase-type esterase" evidence="2">
    <location>
        <begin position="139"/>
        <end position="313"/>
    </location>
</feature>
<dbReference type="SUPFAM" id="SSF52266">
    <property type="entry name" value="SGNH hydrolase"/>
    <property type="match status" value="1"/>
</dbReference>
<proteinExistence type="inferred from homology"/>
<accession>A0A317EFR2</accession>
<dbReference type="InterPro" id="IPR036514">
    <property type="entry name" value="SGNH_hydro_sf"/>
</dbReference>
<gene>
    <name evidence="3" type="ORF">DKG74_01620</name>
</gene>
<dbReference type="OrthoDB" id="9794725at2"/>
<dbReference type="PANTHER" id="PTHR11852">
    <property type="entry name" value="PLATELET-ACTIVATING FACTOR ACETYLHYDROLASE"/>
    <property type="match status" value="1"/>
</dbReference>
<dbReference type="AlphaFoldDB" id="A0A317EFR2"/>
<sequence length="335" mass="36458">MPVGRRRKNRTDVKGSFPLRKQWPERSTDPIAAFCKLSWISRWKARAAAPKITDADTSSPSRRPLALSIPFRGAPLPAPSRRAALIGLTAMLGGLATGRGAMAGDVATTPLPRLDTGWWAERHRQKLEEIRKGRVDLIFVGDSITHDYELPSEAPQYDFLGLWRRMYGGRNAVNLGFNGDTTANVLWRLQNGEIDGIAPKAAVVLIGTNNTIQGQSAEETEAGIVAVLSLLAKKLPRTKILLLGILPSDVSPLKTALDQTVNLRLGNRYAGSRTVTFMDVSYLFLKDGVTDTSLFMDPRNTPPLPALHPDAAAQGRMAEAIEPTLAALLGEKPKP</sequence>
<comment type="caution">
    <text evidence="3">The sequence shown here is derived from an EMBL/GenBank/DDBJ whole genome shotgun (WGS) entry which is preliminary data.</text>
</comment>
<name>A0A317EFR2_9PROT</name>
<evidence type="ECO:0000313" key="3">
    <source>
        <dbReference type="EMBL" id="PWR25689.1"/>
    </source>
</evidence>
<dbReference type="Pfam" id="PF13472">
    <property type="entry name" value="Lipase_GDSL_2"/>
    <property type="match status" value="1"/>
</dbReference>
<comment type="similarity">
    <text evidence="1">Belongs to the 'GDSL' lipolytic enzyme family. Platelet-activating factor acetylhydrolase IB beta/gamma subunits subfamily.</text>
</comment>
<organism evidence="3 4">
    <name type="scientific">Zavarzinia aquatilis</name>
    <dbReference type="NCBI Taxonomy" id="2211142"/>
    <lineage>
        <taxon>Bacteria</taxon>
        <taxon>Pseudomonadati</taxon>
        <taxon>Pseudomonadota</taxon>
        <taxon>Alphaproteobacteria</taxon>
        <taxon>Rhodospirillales</taxon>
        <taxon>Zavarziniaceae</taxon>
        <taxon>Zavarzinia</taxon>
    </lineage>
</organism>
<keyword evidence="4" id="KW-1185">Reference proteome</keyword>